<evidence type="ECO:0000313" key="13">
    <source>
        <dbReference type="EMBL" id="ACZ12468.1"/>
    </source>
</evidence>
<comment type="subcellular location">
    <subcellularLocation>
        <location evidence="8">Cytoplasm</location>
    </subcellularLocation>
</comment>
<dbReference type="STRING" id="525898.Sdel_1450"/>
<dbReference type="InterPro" id="IPR036676">
    <property type="entry name" value="PurM-like_C_sf"/>
</dbReference>
<evidence type="ECO:0000259" key="10">
    <source>
        <dbReference type="Pfam" id="PF00586"/>
    </source>
</evidence>
<feature type="binding site" evidence="8">
    <location>
        <position position="268"/>
    </location>
    <ligand>
        <name>Mg(2+)</name>
        <dbReference type="ChEBI" id="CHEBI:18420"/>
        <label>2</label>
    </ligand>
</feature>
<evidence type="ECO:0000313" key="14">
    <source>
        <dbReference type="Proteomes" id="UP000002222"/>
    </source>
</evidence>
<keyword evidence="3 8" id="KW-0479">Metal-binding</keyword>
<feature type="binding site" evidence="8">
    <location>
        <position position="47"/>
    </location>
    <ligand>
        <name>ATP</name>
        <dbReference type="ChEBI" id="CHEBI:30616"/>
    </ligand>
</feature>
<dbReference type="GO" id="GO:0004642">
    <property type="term" value="F:phosphoribosylformylglycinamidine synthase activity"/>
    <property type="evidence" value="ECO:0007669"/>
    <property type="project" value="UniProtKB-UniRule"/>
</dbReference>
<dbReference type="PANTHER" id="PTHR43555:SF1">
    <property type="entry name" value="PHOSPHORIBOSYLFORMYLGLYCINAMIDINE SYNTHASE SUBUNIT PURL"/>
    <property type="match status" value="1"/>
</dbReference>
<comment type="similarity">
    <text evidence="8">Belongs to the FGAMS family.</text>
</comment>
<dbReference type="RefSeq" id="WP_012857219.1">
    <property type="nucleotide sequence ID" value="NC_013512.1"/>
</dbReference>
<reference evidence="13 14" key="2">
    <citation type="journal article" date="2010" name="Stand. Genomic Sci.">
        <title>Complete genome sequence of Sulfurospirillum deleyianum type strain (5175).</title>
        <authorList>
            <person name="Sikorski J."/>
            <person name="Lapidus A."/>
            <person name="Copeland A."/>
            <person name="Glavina Del Rio T."/>
            <person name="Nolan M."/>
            <person name="Lucas S."/>
            <person name="Chen F."/>
            <person name="Tice H."/>
            <person name="Cheng J.F."/>
            <person name="Saunders E."/>
            <person name="Bruce D."/>
            <person name="Goodwin L."/>
            <person name="Pitluck S."/>
            <person name="Ovchinnikova G."/>
            <person name="Pati A."/>
            <person name="Ivanova N."/>
            <person name="Mavromatis K."/>
            <person name="Chen A."/>
            <person name="Palaniappan K."/>
            <person name="Chain P."/>
            <person name="Land M."/>
            <person name="Hauser L."/>
            <person name="Chang Y.J."/>
            <person name="Jeffries C.D."/>
            <person name="Brettin T."/>
            <person name="Detter J.C."/>
            <person name="Han C."/>
            <person name="Rohde M."/>
            <person name="Lang E."/>
            <person name="Spring S."/>
            <person name="Goker M."/>
            <person name="Bristow J."/>
            <person name="Eisen J.A."/>
            <person name="Markowitz V."/>
            <person name="Hugenholtz P."/>
            <person name="Kyrpides N.C."/>
            <person name="Klenk H.P."/>
        </authorList>
    </citation>
    <scope>NUCLEOTIDE SEQUENCE [LARGE SCALE GENOMIC DNA]</scope>
    <source>
        <strain evidence="14">ATCC 51133 / DSM 6946 / 5175</strain>
    </source>
</reference>
<keyword evidence="4 8" id="KW-0547">Nucleotide-binding</keyword>
<feature type="domain" description="PurM-like N-terminal" evidence="10">
    <location>
        <begin position="441"/>
        <end position="557"/>
    </location>
</feature>
<feature type="active site" evidence="8">
    <location>
        <position position="44"/>
    </location>
</feature>
<dbReference type="GO" id="GO:0005524">
    <property type="term" value="F:ATP binding"/>
    <property type="evidence" value="ECO:0007669"/>
    <property type="project" value="UniProtKB-UniRule"/>
</dbReference>
<dbReference type="FunFam" id="3.30.1330.10:FF:000004">
    <property type="entry name" value="Phosphoribosylformylglycinamidine synthase subunit PurL"/>
    <property type="match status" value="1"/>
</dbReference>
<dbReference type="Proteomes" id="UP000002222">
    <property type="component" value="Chromosome"/>
</dbReference>
<proteinExistence type="inferred from homology"/>
<feature type="binding site" evidence="8">
    <location>
        <position position="533"/>
    </location>
    <ligand>
        <name>ATP</name>
        <dbReference type="ChEBI" id="CHEBI:30616"/>
    </ligand>
</feature>
<feature type="binding site" evidence="8">
    <location>
        <position position="112"/>
    </location>
    <ligand>
        <name>Mg(2+)</name>
        <dbReference type="ChEBI" id="CHEBI:18420"/>
        <label>2</label>
    </ligand>
</feature>
<dbReference type="HOGENOM" id="CLU_003100_0_1_7"/>
<dbReference type="KEGG" id="sdl:Sdel_1450"/>
<dbReference type="EC" id="6.3.5.3" evidence="8"/>
<dbReference type="CDD" id="cd02203">
    <property type="entry name" value="PurL_repeat1"/>
    <property type="match status" value="1"/>
</dbReference>
<evidence type="ECO:0000256" key="8">
    <source>
        <dbReference type="HAMAP-Rule" id="MF_00420"/>
    </source>
</evidence>
<dbReference type="InterPro" id="IPR010918">
    <property type="entry name" value="PurM-like_C_dom"/>
</dbReference>
<evidence type="ECO:0000256" key="7">
    <source>
        <dbReference type="ARBA" id="ARBA00022842"/>
    </source>
</evidence>
<name>D1B2Z8_SULD5</name>
<evidence type="ECO:0000256" key="9">
    <source>
        <dbReference type="SAM" id="Coils"/>
    </source>
</evidence>
<keyword evidence="14" id="KW-1185">Reference proteome</keyword>
<feature type="binding site" evidence="8">
    <location>
        <position position="86"/>
    </location>
    <ligand>
        <name>ATP</name>
        <dbReference type="ChEBI" id="CHEBI:30616"/>
    </ligand>
</feature>
<dbReference type="CDD" id="cd02204">
    <property type="entry name" value="PurL_repeat2"/>
    <property type="match status" value="1"/>
</dbReference>
<gene>
    <name evidence="8" type="primary">purL</name>
    <name evidence="13" type="ordered locus">Sdel_1450</name>
</gene>
<dbReference type="OrthoDB" id="9804441at2"/>
<accession>D1B2Z8</accession>
<dbReference type="GO" id="GO:0006189">
    <property type="term" value="P:'de novo' IMP biosynthetic process"/>
    <property type="evidence" value="ECO:0007669"/>
    <property type="project" value="UniProtKB-UniRule"/>
</dbReference>
<keyword evidence="9" id="KW-0175">Coiled coil</keyword>
<dbReference type="HAMAP" id="MF_00420">
    <property type="entry name" value="PurL_2"/>
    <property type="match status" value="1"/>
</dbReference>
<dbReference type="SUPFAM" id="SSF55326">
    <property type="entry name" value="PurM N-terminal domain-like"/>
    <property type="match status" value="2"/>
</dbReference>
<feature type="domain" description="PurM-like C-terminal" evidence="11">
    <location>
        <begin position="572"/>
        <end position="700"/>
    </location>
</feature>
<sequence length="733" mass="79389">MENLDAVLKKHKLTKDEYENILNILGREPNMLEIGIFSSMWSEHCSYKSSKKYLNGFPTKAPWVIQGPGENAGVIDVGDGMAAVFKMESHNHPSFIEPYQGAATGVGGILRDVFTMGARPVANMNSLRFGNVTNNDDISHHQRYLVRGVVAGIGGYGNCMGVPTIGGETFFDESYNGNILVNAFTLGLAKSDEIFYGRAEGIGNPVVYVGSKTGRDGLGGAVMASDSFTEANKSLRPTVQVGDPFAEKLLLEACLELFKTDYIVGIQDMGAAGLTSSSFEMAGRSGSGMIMHLDKVPAREEGMQPFEFMLSESQERMLICAKKGYEDKVVDIFRKWDLNAEIIGEVTATGNMELFWHGEKVADMPVQPVSEQAPIYDRPTKEPAYLASIQKTTINDFDKVENQKAFDTLLNSVEISDKSWIFDQYDSTVQTNTIKAPGSLDASVIRIKENGKAIAMSSDCNPRYNYIDPKMGAAAAVAESGRNVAMSGATPLAITDCLNYGNPENPEVMWQFAEGCYGIKEACAALNTPVVSGNVSLYNETNGVGVFPTPAIVMVGLNQDANKTLPSSFQNEGASLYLIGETKSDFGGSLYMKELFGKVEGTLAPLDYAKELKLWNLVIEANKKGYLSAAKDVNVGGIAIALAKMAAKSGKGVTCNVALNDVRDIFSESFSRAIVEVSNVSGFEVMVKESGLSAVKIGTVGGNNFTCNDISKSVEAIKDRYFNRFQEVIEQDI</sequence>
<evidence type="ECO:0000256" key="6">
    <source>
        <dbReference type="ARBA" id="ARBA00022840"/>
    </source>
</evidence>
<comment type="caution">
    <text evidence="8">Lacks conserved residue(s) required for the propagation of feature annotation.</text>
</comment>
<keyword evidence="2 8" id="KW-0436">Ligase</keyword>
<dbReference type="PANTHER" id="PTHR43555">
    <property type="entry name" value="PHOSPHORIBOSYLFORMYLGLYCINAMIDINE SYNTHASE SUBUNIT PURL"/>
    <property type="match status" value="1"/>
</dbReference>
<feature type="binding site" evidence="8">
    <location>
        <position position="240"/>
    </location>
    <ligand>
        <name>substrate</name>
    </ligand>
</feature>
<comment type="function">
    <text evidence="8">Part of the phosphoribosylformylglycinamidine synthase complex involved in the purines biosynthetic pathway. Catalyzes the ATP-dependent conversion of formylglycinamide ribonucleotide (FGAR) and glutamine to yield formylglycinamidine ribonucleotide (FGAM) and glutamate. The FGAM synthase complex is composed of three subunits. PurQ produces an ammonia molecule by converting glutamine to glutamate. PurL transfers the ammonia molecule to FGAR to form FGAM in an ATP-dependent manner. PurS interacts with PurQ and PurL and is thought to assist in the transfer of the ammonia molecule from PurQ to PurL.</text>
</comment>
<evidence type="ECO:0000259" key="12">
    <source>
        <dbReference type="Pfam" id="PF18072"/>
    </source>
</evidence>
<dbReference type="GO" id="GO:0000287">
    <property type="term" value="F:magnesium ion binding"/>
    <property type="evidence" value="ECO:0007669"/>
    <property type="project" value="UniProtKB-UniRule"/>
</dbReference>
<dbReference type="Pfam" id="PF18072">
    <property type="entry name" value="FGAR-AT_linker"/>
    <property type="match status" value="1"/>
</dbReference>
<dbReference type="eggNOG" id="COG0046">
    <property type="taxonomic scope" value="Bacteria"/>
</dbReference>
<dbReference type="Pfam" id="PF02769">
    <property type="entry name" value="AIRS_C"/>
    <property type="match status" value="2"/>
</dbReference>
<feature type="domain" description="PurM-like C-terminal" evidence="11">
    <location>
        <begin position="202"/>
        <end position="356"/>
    </location>
</feature>
<feature type="domain" description="PurM-like N-terminal" evidence="10">
    <location>
        <begin position="69"/>
        <end position="188"/>
    </location>
</feature>
<feature type="binding site" evidence="8">
    <location>
        <position position="536"/>
    </location>
    <ligand>
        <name>substrate</name>
    </ligand>
</feature>
<dbReference type="SUPFAM" id="SSF56042">
    <property type="entry name" value="PurM C-terminal domain-like"/>
    <property type="match status" value="2"/>
</dbReference>
<feature type="binding site" evidence="8">
    <location>
        <begin position="312"/>
        <end position="314"/>
    </location>
    <ligand>
        <name>substrate</name>
    </ligand>
</feature>
<evidence type="ECO:0000256" key="2">
    <source>
        <dbReference type="ARBA" id="ARBA00022598"/>
    </source>
</evidence>
<feature type="binding site" evidence="8">
    <location>
        <begin position="89"/>
        <end position="92"/>
    </location>
    <ligand>
        <name>substrate</name>
    </ligand>
</feature>
<dbReference type="Gene3D" id="3.90.650.10">
    <property type="entry name" value="PurM-like C-terminal domain"/>
    <property type="match status" value="2"/>
</dbReference>
<protein>
    <recommendedName>
        <fullName evidence="8">Phosphoribosylformylglycinamidine synthase subunit PurL</fullName>
        <shortName evidence="8">FGAM synthase</shortName>
        <ecNumber evidence="8">6.3.5.3</ecNumber>
    </recommendedName>
    <alternativeName>
        <fullName evidence="8">Formylglycinamide ribonucleotide amidotransferase subunit II</fullName>
        <shortName evidence="8">FGAR amidotransferase II</shortName>
        <shortName evidence="8">FGAR-AT II</shortName>
    </alternativeName>
    <alternativeName>
        <fullName evidence="8">Glutamine amidotransferase PurL</fullName>
    </alternativeName>
    <alternativeName>
        <fullName evidence="8">Phosphoribosylformylglycinamidine synthase subunit II</fullName>
    </alternativeName>
</protein>
<feature type="binding site" evidence="8">
    <location>
        <position position="111"/>
    </location>
    <ligand>
        <name>substrate</name>
    </ligand>
</feature>
<feature type="binding site" evidence="8">
    <location>
        <position position="496"/>
    </location>
    <ligand>
        <name>ATP</name>
        <dbReference type="ChEBI" id="CHEBI:30616"/>
    </ligand>
</feature>
<dbReference type="GO" id="GO:0005737">
    <property type="term" value="C:cytoplasm"/>
    <property type="evidence" value="ECO:0007669"/>
    <property type="project" value="UniProtKB-SubCell"/>
</dbReference>
<evidence type="ECO:0000256" key="5">
    <source>
        <dbReference type="ARBA" id="ARBA00022755"/>
    </source>
</evidence>
<keyword evidence="7 8" id="KW-0460">Magnesium</keyword>
<evidence type="ECO:0000259" key="11">
    <source>
        <dbReference type="Pfam" id="PF02769"/>
    </source>
</evidence>
<reference evidence="14" key="1">
    <citation type="submission" date="2009-11" db="EMBL/GenBank/DDBJ databases">
        <title>The complete genome of Sulfurospirillum deleyianum DSM 6946.</title>
        <authorList>
            <consortium name="US DOE Joint Genome Institute (JGI-PGF)"/>
            <person name="Lucas S."/>
            <person name="Copeland A."/>
            <person name="Lapidus A."/>
            <person name="Glavina del Rio T."/>
            <person name="Dalin E."/>
            <person name="Tice H."/>
            <person name="Bruce D."/>
            <person name="Goodwin L."/>
            <person name="Pitluck S."/>
            <person name="Kyrpides N."/>
            <person name="Mavromatis K."/>
            <person name="Ivanova N."/>
            <person name="Ovchinnikova G."/>
            <person name="Munk A.C."/>
            <person name="Lu M."/>
            <person name="Brettin T."/>
            <person name="Detter J.C."/>
            <person name="Han C."/>
            <person name="Tapia R."/>
            <person name="Larimer F."/>
            <person name="Land M."/>
            <person name="Hauser L."/>
            <person name="Markowitz V."/>
            <person name="Cheng J.F."/>
            <person name="Hugenholtz P."/>
            <person name="Woyke T."/>
            <person name="Wu D."/>
            <person name="Aumann P."/>
            <person name="Schneider S."/>
            <person name="Lang E."/>
            <person name="Spring S."/>
            <person name="Klenk H.P."/>
            <person name="Eisen J.A."/>
        </authorList>
    </citation>
    <scope>NUCLEOTIDE SEQUENCE [LARGE SCALE GENOMIC DNA]</scope>
    <source>
        <strain evidence="14">ATCC 51133 / DSM 6946 / 5175</strain>
    </source>
</reference>
<comment type="pathway">
    <text evidence="8">Purine metabolism; IMP biosynthesis via de novo pathway; 5-amino-1-(5-phospho-D-ribosyl)imidazole from N(2)-formyl-N(1)-(5-phospho-D-ribosyl)glycinamide: step 1/2.</text>
</comment>
<dbReference type="PIRSF" id="PIRSF001587">
    <property type="entry name" value="FGAM_synthase_II"/>
    <property type="match status" value="1"/>
</dbReference>
<feature type="active site" description="Proton acceptor" evidence="8">
    <location>
        <position position="90"/>
    </location>
</feature>
<evidence type="ECO:0000256" key="1">
    <source>
        <dbReference type="ARBA" id="ARBA00022490"/>
    </source>
</evidence>
<evidence type="ECO:0000256" key="4">
    <source>
        <dbReference type="ARBA" id="ARBA00022741"/>
    </source>
</evidence>
<feature type="binding site" evidence="8">
    <location>
        <position position="88"/>
    </location>
    <ligand>
        <name>Mg(2+)</name>
        <dbReference type="ChEBI" id="CHEBI:18420"/>
        <label>1</label>
    </ligand>
</feature>
<dbReference type="InterPro" id="IPR016188">
    <property type="entry name" value="PurM-like_N"/>
</dbReference>
<comment type="catalytic activity">
    <reaction evidence="8">
        <text>N(2)-formyl-N(1)-(5-phospho-beta-D-ribosyl)glycinamide + L-glutamine + ATP + H2O = 2-formamido-N(1)-(5-O-phospho-beta-D-ribosyl)acetamidine + L-glutamate + ADP + phosphate + H(+)</text>
        <dbReference type="Rhea" id="RHEA:17129"/>
        <dbReference type="ChEBI" id="CHEBI:15377"/>
        <dbReference type="ChEBI" id="CHEBI:15378"/>
        <dbReference type="ChEBI" id="CHEBI:29985"/>
        <dbReference type="ChEBI" id="CHEBI:30616"/>
        <dbReference type="ChEBI" id="CHEBI:43474"/>
        <dbReference type="ChEBI" id="CHEBI:58359"/>
        <dbReference type="ChEBI" id="CHEBI:147286"/>
        <dbReference type="ChEBI" id="CHEBI:147287"/>
        <dbReference type="ChEBI" id="CHEBI:456216"/>
        <dbReference type="EC" id="6.3.5.3"/>
    </reaction>
</comment>
<dbReference type="Gene3D" id="3.30.1330.10">
    <property type="entry name" value="PurM-like, N-terminal domain"/>
    <property type="match status" value="2"/>
</dbReference>
<organism evidence="13 14">
    <name type="scientific">Sulfurospirillum deleyianum (strain ATCC 51133 / DSM 6946 / 5175)</name>
    <dbReference type="NCBI Taxonomy" id="525898"/>
    <lineage>
        <taxon>Bacteria</taxon>
        <taxon>Pseudomonadati</taxon>
        <taxon>Campylobacterota</taxon>
        <taxon>Epsilonproteobacteria</taxon>
        <taxon>Campylobacterales</taxon>
        <taxon>Sulfurospirillaceae</taxon>
        <taxon>Sulfurospirillum</taxon>
    </lineage>
</organism>
<keyword evidence="1 8" id="KW-0963">Cytoplasm</keyword>
<dbReference type="NCBIfam" id="TIGR01736">
    <property type="entry name" value="FGAM_synth_II"/>
    <property type="match status" value="1"/>
</dbReference>
<dbReference type="AlphaFoldDB" id="D1B2Z8"/>
<keyword evidence="5 8" id="KW-0658">Purine biosynthesis</keyword>
<comment type="subunit">
    <text evidence="8">Monomer. Part of the FGAM synthase complex composed of 1 PurL, 1 PurQ and 2 PurS subunits.</text>
</comment>
<dbReference type="InterPro" id="IPR041609">
    <property type="entry name" value="PurL_linker"/>
</dbReference>
<feature type="binding site" evidence="8">
    <location>
        <position position="534"/>
    </location>
    <ligand>
        <name>Mg(2+)</name>
        <dbReference type="ChEBI" id="CHEBI:18420"/>
        <label>1</label>
    </ligand>
</feature>
<dbReference type="EMBL" id="CP001816">
    <property type="protein sequence ID" value="ACZ12468.1"/>
    <property type="molecule type" value="Genomic_DNA"/>
</dbReference>
<feature type="domain" description="Phosphoribosylformylglycinamidine synthase linker" evidence="12">
    <location>
        <begin position="11"/>
        <end position="48"/>
    </location>
</feature>
<dbReference type="NCBIfam" id="NF002290">
    <property type="entry name" value="PRK01213.1"/>
    <property type="match status" value="1"/>
</dbReference>
<dbReference type="InterPro" id="IPR010074">
    <property type="entry name" value="PRibForGlyAmidine_synth_PurL"/>
</dbReference>
<dbReference type="Pfam" id="PF00586">
    <property type="entry name" value="AIRS"/>
    <property type="match status" value="2"/>
</dbReference>
<feature type="coiled-coil region" evidence="9">
    <location>
        <begin position="1"/>
        <end position="28"/>
    </location>
</feature>
<dbReference type="InterPro" id="IPR036921">
    <property type="entry name" value="PurM-like_N_sf"/>
</dbReference>
<keyword evidence="6 8" id="KW-0067">ATP-binding</keyword>
<evidence type="ECO:0000256" key="3">
    <source>
        <dbReference type="ARBA" id="ARBA00022723"/>
    </source>
</evidence>
<dbReference type="UniPathway" id="UPA00074">
    <property type="reaction ID" value="UER00128"/>
</dbReference>